<dbReference type="InterPro" id="IPR016040">
    <property type="entry name" value="NAD(P)-bd_dom"/>
</dbReference>
<dbReference type="PANTHER" id="PTHR12126">
    <property type="entry name" value="NADH-UBIQUINONE OXIDOREDUCTASE 39 KDA SUBUNIT-RELATED"/>
    <property type="match status" value="1"/>
</dbReference>
<feature type="domain" description="NAD(P)-binding" evidence="2">
    <location>
        <begin position="29"/>
        <end position="194"/>
    </location>
</feature>
<gene>
    <name evidence="3" type="ORF">GJR97_01855</name>
</gene>
<name>A0A6L5QXN8_9MICO</name>
<dbReference type="PANTHER" id="PTHR12126:SF11">
    <property type="entry name" value="NADH DEHYDROGENASE [UBIQUINONE] 1 ALPHA SUBCOMPLEX SUBUNIT 9, MITOCHONDRIAL"/>
    <property type="match status" value="1"/>
</dbReference>
<evidence type="ECO:0000259" key="2">
    <source>
        <dbReference type="Pfam" id="PF13460"/>
    </source>
</evidence>
<dbReference type="AlphaFoldDB" id="A0A6L5QXN8"/>
<feature type="region of interest" description="Disordered" evidence="1">
    <location>
        <begin position="1"/>
        <end position="24"/>
    </location>
</feature>
<dbReference type="GO" id="GO:0044877">
    <property type="term" value="F:protein-containing complex binding"/>
    <property type="evidence" value="ECO:0007669"/>
    <property type="project" value="TreeGrafter"/>
</dbReference>
<dbReference type="InterPro" id="IPR036291">
    <property type="entry name" value="NAD(P)-bd_dom_sf"/>
</dbReference>
<sequence length="265" mass="29079">MPRRPCRSTSPERQNGRVTTSSTPVLVTGGTGTLGRAVVRRLRERGDDVRVLSRTGAPGTLRGDLETGEGVEAALEGVGAVMHLATTSRDDTEITRRLVRAAEHEGRPRILYSSIVGIDRIPLAYYGGKRASERIIAESRLRWTTLRATQFHNFVATLFQAQRFSPVVFAPAFSFQPISVDDVARRLVELLDDEVLGIAPDIGGPEVRTARDLARAWLAARGSRRPTAAFRLPGTRFEAFRSGANLVPGEPYGTITFEEYLGRAH</sequence>
<evidence type="ECO:0000256" key="1">
    <source>
        <dbReference type="SAM" id="MobiDB-lite"/>
    </source>
</evidence>
<keyword evidence="4" id="KW-1185">Reference proteome</keyword>
<dbReference type="InterPro" id="IPR051207">
    <property type="entry name" value="ComplexI_NDUFA9_subunit"/>
</dbReference>
<evidence type="ECO:0000313" key="4">
    <source>
        <dbReference type="Proteomes" id="UP000476511"/>
    </source>
</evidence>
<dbReference type="Proteomes" id="UP000476511">
    <property type="component" value="Unassembled WGS sequence"/>
</dbReference>
<dbReference type="SUPFAM" id="SSF51735">
    <property type="entry name" value="NAD(P)-binding Rossmann-fold domains"/>
    <property type="match status" value="1"/>
</dbReference>
<comment type="caution">
    <text evidence="3">The sequence shown here is derived from an EMBL/GenBank/DDBJ whole genome shotgun (WGS) entry which is preliminary data.</text>
</comment>
<proteinExistence type="predicted"/>
<dbReference type="Pfam" id="PF13460">
    <property type="entry name" value="NAD_binding_10"/>
    <property type="match status" value="1"/>
</dbReference>
<protein>
    <submittedName>
        <fullName evidence="3">NAD(P)H-binding protein</fullName>
    </submittedName>
</protein>
<reference evidence="3 4" key="1">
    <citation type="submission" date="2019-11" db="EMBL/GenBank/DDBJ databases">
        <title>Agromyces kandeliae sp. nov., isolated from mangrove soil.</title>
        <authorList>
            <person name="Wang R."/>
        </authorList>
    </citation>
    <scope>NUCLEOTIDE SEQUENCE [LARGE SCALE GENOMIC DNA]</scope>
    <source>
        <strain evidence="3 4">Q22</strain>
    </source>
</reference>
<dbReference type="Gene3D" id="3.40.50.720">
    <property type="entry name" value="NAD(P)-binding Rossmann-like Domain"/>
    <property type="match status" value="1"/>
</dbReference>
<dbReference type="EMBL" id="WKJD01000004">
    <property type="protein sequence ID" value="MRX42465.1"/>
    <property type="molecule type" value="Genomic_DNA"/>
</dbReference>
<organism evidence="3 4">
    <name type="scientific">Agromyces kandeliae</name>
    <dbReference type="NCBI Taxonomy" id="2666141"/>
    <lineage>
        <taxon>Bacteria</taxon>
        <taxon>Bacillati</taxon>
        <taxon>Actinomycetota</taxon>
        <taxon>Actinomycetes</taxon>
        <taxon>Micrococcales</taxon>
        <taxon>Microbacteriaceae</taxon>
        <taxon>Agromyces</taxon>
    </lineage>
</organism>
<accession>A0A6L5QXN8</accession>
<evidence type="ECO:0000313" key="3">
    <source>
        <dbReference type="EMBL" id="MRX42465.1"/>
    </source>
</evidence>